<dbReference type="InterPro" id="IPR016032">
    <property type="entry name" value="Sig_transdc_resp-reg_C-effctor"/>
</dbReference>
<dbReference type="PROSITE" id="PS50043">
    <property type="entry name" value="HTH_LUXR_2"/>
    <property type="match status" value="1"/>
</dbReference>
<dbReference type="SUPFAM" id="SSF52540">
    <property type="entry name" value="P-loop containing nucleoside triphosphate hydrolases"/>
    <property type="match status" value="1"/>
</dbReference>
<keyword evidence="3" id="KW-0804">Transcription</keyword>
<evidence type="ECO:0000259" key="5">
    <source>
        <dbReference type="PROSITE" id="PS50043"/>
    </source>
</evidence>
<dbReference type="Gene3D" id="1.10.10.10">
    <property type="entry name" value="Winged helix-like DNA-binding domain superfamily/Winged helix DNA-binding domain"/>
    <property type="match status" value="1"/>
</dbReference>
<dbReference type="SUPFAM" id="SSF46894">
    <property type="entry name" value="C-terminal effector domain of the bipartite response regulators"/>
    <property type="match status" value="1"/>
</dbReference>
<dbReference type="InterPro" id="IPR036388">
    <property type="entry name" value="WH-like_DNA-bd_sf"/>
</dbReference>
<accession>A0A4Y9R3S2</accession>
<organism evidence="6 7">
    <name type="scientific">Orlajensenia leifsoniae</name>
    <dbReference type="NCBI Taxonomy" id="2561933"/>
    <lineage>
        <taxon>Bacteria</taxon>
        <taxon>Bacillati</taxon>
        <taxon>Actinomycetota</taxon>
        <taxon>Actinomycetes</taxon>
        <taxon>Micrococcales</taxon>
        <taxon>Microbacteriaceae</taxon>
        <taxon>Orlajensenia</taxon>
    </lineage>
</organism>
<dbReference type="InterPro" id="IPR027417">
    <property type="entry name" value="P-loop_NTPase"/>
</dbReference>
<sequence length="850" mass="89863">MMPTTPISTPLRLAERPFLWTGHARAHIDAVISARNSRRVLLTGPAGSGKSGFLRHLRRELTAVGATISTTRSSVEIAALPAEHVLVIDDAHLLAVGQISALKERSSNPDAALVLAARPWPQSDVFRALAEELERSQPAVVLGSIGRADLRAYIEQVGDIVSDACLDAVLDATGGTAWLVSESLAVHDSMNCTGDADHDALHVALRDVIAHRLRTVAPDVRHLVELLCLGGDDGMPADRDDLVLSAYADGLLLPGGRPAPVVRSAVRAMSSIDSIIRLYEDAVAGAPGPATADVALDSLVDGVRDAHLAALLLRHGDAVRATDARRARDLYHRAREAGADAATAAIREARAEWELGRVETASRLLDGVSIPADHPDHDSAADTAAAVWAARGLTSMSDAVYHAFAPSSQTSCVRATVAAFAVADAGILDSMSVRAPGLTMPSTLAVSMDLLESGLRATLTTSANASLGVLIRAAEMYSAARTSAPIPELPAVVAALAALHLGEPDVALAVLDRALGDGHGGAWAHDRLVLWRAWVALQLERPHEVEAALDAIAPRAHALSPRERLLFDALTVSIARRFHDAVALTVAWRGARESLLRASFDLFSILPLAEFVVTAARVGEPERVEAHFVQALARLETLGSPSLWAPPAHWAGIQQAILRGRPEDMKPHAHALIDAASHSRLASIMAQAGRVWTNVLSGTVDADAVEAAATALGTVGLAWDGARLAGHGAGHTGDRRITARLLAAARRLHPHEDLRPPTVENDAASTPRPRTPSDLSPRELEVAALVVQGKTYNEIGAAIFISPRTAEHHIARIRRRLGATNRSDLIAKLRIALDDAESGDATHDGTRATA</sequence>
<evidence type="ECO:0000313" key="7">
    <source>
        <dbReference type="Proteomes" id="UP000298127"/>
    </source>
</evidence>
<evidence type="ECO:0000256" key="4">
    <source>
        <dbReference type="SAM" id="MobiDB-lite"/>
    </source>
</evidence>
<dbReference type="PANTHER" id="PTHR44688">
    <property type="entry name" value="DNA-BINDING TRANSCRIPTIONAL ACTIVATOR DEVR_DOSR"/>
    <property type="match status" value="1"/>
</dbReference>
<dbReference type="InterPro" id="IPR000792">
    <property type="entry name" value="Tscrpt_reg_LuxR_C"/>
</dbReference>
<evidence type="ECO:0000313" key="6">
    <source>
        <dbReference type="EMBL" id="TFV98778.1"/>
    </source>
</evidence>
<dbReference type="PRINTS" id="PR00038">
    <property type="entry name" value="HTHLUXR"/>
</dbReference>
<dbReference type="Proteomes" id="UP000298127">
    <property type="component" value="Unassembled WGS sequence"/>
</dbReference>
<dbReference type="PANTHER" id="PTHR44688:SF16">
    <property type="entry name" value="DNA-BINDING TRANSCRIPTIONAL ACTIVATOR DEVR_DOSR"/>
    <property type="match status" value="1"/>
</dbReference>
<dbReference type="SMART" id="SM00421">
    <property type="entry name" value="HTH_LUXR"/>
    <property type="match status" value="1"/>
</dbReference>
<dbReference type="EMBL" id="SPQZ01000002">
    <property type="protein sequence ID" value="TFV98778.1"/>
    <property type="molecule type" value="Genomic_DNA"/>
</dbReference>
<evidence type="ECO:0000256" key="3">
    <source>
        <dbReference type="ARBA" id="ARBA00023163"/>
    </source>
</evidence>
<evidence type="ECO:0000256" key="1">
    <source>
        <dbReference type="ARBA" id="ARBA00023015"/>
    </source>
</evidence>
<dbReference type="CDD" id="cd06170">
    <property type="entry name" value="LuxR_C_like"/>
    <property type="match status" value="1"/>
</dbReference>
<reference evidence="6 7" key="1">
    <citation type="journal article" date="2018" name="J. Microbiol.">
        <title>Leifsonia flava sp. nov., a novel actinobacterium isolated from the rhizosphere of Aquilegia viridiflora.</title>
        <authorList>
            <person name="Cai Y."/>
            <person name="Tao W.Z."/>
            <person name="Ma Y.J."/>
            <person name="Cheng J."/>
            <person name="Zhang M.Y."/>
            <person name="Zhang Y.X."/>
        </authorList>
    </citation>
    <scope>NUCLEOTIDE SEQUENCE [LARGE SCALE GENOMIC DNA]</scope>
    <source>
        <strain evidence="6 7">SYP-B2174</strain>
    </source>
</reference>
<keyword evidence="1" id="KW-0805">Transcription regulation</keyword>
<evidence type="ECO:0000256" key="2">
    <source>
        <dbReference type="ARBA" id="ARBA00023125"/>
    </source>
</evidence>
<feature type="domain" description="HTH luxR-type" evidence="5">
    <location>
        <begin position="768"/>
        <end position="833"/>
    </location>
</feature>
<feature type="region of interest" description="Disordered" evidence="4">
    <location>
        <begin position="748"/>
        <end position="776"/>
    </location>
</feature>
<gene>
    <name evidence="6" type="ORF">E4M00_04495</name>
</gene>
<proteinExistence type="predicted"/>
<protein>
    <submittedName>
        <fullName evidence="6">LuxR family transcriptional regulator</fullName>
    </submittedName>
</protein>
<dbReference type="Pfam" id="PF00196">
    <property type="entry name" value="GerE"/>
    <property type="match status" value="1"/>
</dbReference>
<comment type="caution">
    <text evidence="6">The sequence shown here is derived from an EMBL/GenBank/DDBJ whole genome shotgun (WGS) entry which is preliminary data.</text>
</comment>
<dbReference type="GO" id="GO:0003677">
    <property type="term" value="F:DNA binding"/>
    <property type="evidence" value="ECO:0007669"/>
    <property type="project" value="UniProtKB-KW"/>
</dbReference>
<dbReference type="GO" id="GO:0006355">
    <property type="term" value="P:regulation of DNA-templated transcription"/>
    <property type="evidence" value="ECO:0007669"/>
    <property type="project" value="InterPro"/>
</dbReference>
<keyword evidence="2" id="KW-0238">DNA-binding</keyword>
<dbReference type="AlphaFoldDB" id="A0A4Y9R3S2"/>
<name>A0A4Y9R3S2_9MICO</name>
<keyword evidence="7" id="KW-1185">Reference proteome</keyword>